<name>A0A452QMY5_URSAM</name>
<protein>
    <submittedName>
        <fullName evidence="2">Uncharacterized protein</fullName>
    </submittedName>
</protein>
<dbReference type="Ensembl" id="ENSUAMT00000007596.1">
    <property type="protein sequence ID" value="ENSUAMP00000006719.1"/>
    <property type="gene ID" value="ENSUAMG00000005869.1"/>
</dbReference>
<dbReference type="AlphaFoldDB" id="A0A452QMY5"/>
<reference evidence="2" key="2">
    <citation type="submission" date="2025-08" db="UniProtKB">
        <authorList>
            <consortium name="Ensembl"/>
        </authorList>
    </citation>
    <scope>IDENTIFICATION</scope>
</reference>
<accession>A0A452QMY5</accession>
<feature type="compositionally biased region" description="Basic residues" evidence="1">
    <location>
        <begin position="17"/>
        <end position="53"/>
    </location>
</feature>
<sequence length="76" mass="9152">MAKVAEKSWEPQTTNTKRWKKRKNPSRSRSRGVLKIYKKVKRSLHMSSRKKYSPKVITTSRRKKRARRANKFRPLP</sequence>
<evidence type="ECO:0000313" key="2">
    <source>
        <dbReference type="Ensembl" id="ENSUAMP00000006719.1"/>
    </source>
</evidence>
<evidence type="ECO:0000256" key="1">
    <source>
        <dbReference type="SAM" id="MobiDB-lite"/>
    </source>
</evidence>
<reference evidence="2" key="3">
    <citation type="submission" date="2025-09" db="UniProtKB">
        <authorList>
            <consortium name="Ensembl"/>
        </authorList>
    </citation>
    <scope>IDENTIFICATION</scope>
</reference>
<proteinExistence type="predicted"/>
<evidence type="ECO:0000313" key="3">
    <source>
        <dbReference type="Proteomes" id="UP000291022"/>
    </source>
</evidence>
<reference evidence="3" key="1">
    <citation type="submission" date="2016-06" db="EMBL/GenBank/DDBJ databases">
        <title>De novo assembly and RNA-Seq shows season-dependent expression and editing in black bear kidneys.</title>
        <authorList>
            <person name="Korstanje R."/>
            <person name="Srivastava A."/>
            <person name="Sarsani V.K."/>
            <person name="Sheehan S.M."/>
            <person name="Seger R.L."/>
            <person name="Barter M.E."/>
            <person name="Lindqvist C."/>
            <person name="Brody L.C."/>
            <person name="Mullikin J.C."/>
        </authorList>
    </citation>
    <scope>NUCLEOTIDE SEQUENCE [LARGE SCALE GENOMIC DNA]</scope>
</reference>
<keyword evidence="3" id="KW-1185">Reference proteome</keyword>
<dbReference type="GeneTree" id="ENSGT00910000148391"/>
<feature type="region of interest" description="Disordered" evidence="1">
    <location>
        <begin position="1"/>
        <end position="76"/>
    </location>
</feature>
<dbReference type="Proteomes" id="UP000291022">
    <property type="component" value="Unassembled WGS sequence"/>
</dbReference>
<dbReference type="OMA" id="TTNTKRW"/>
<feature type="compositionally biased region" description="Basic residues" evidence="1">
    <location>
        <begin position="60"/>
        <end position="76"/>
    </location>
</feature>
<organism evidence="2 3">
    <name type="scientific">Ursus americanus</name>
    <name type="common">American black bear</name>
    <name type="synonym">Euarctos americanus</name>
    <dbReference type="NCBI Taxonomy" id="9643"/>
    <lineage>
        <taxon>Eukaryota</taxon>
        <taxon>Metazoa</taxon>
        <taxon>Chordata</taxon>
        <taxon>Craniata</taxon>
        <taxon>Vertebrata</taxon>
        <taxon>Euteleostomi</taxon>
        <taxon>Mammalia</taxon>
        <taxon>Eutheria</taxon>
        <taxon>Laurasiatheria</taxon>
        <taxon>Carnivora</taxon>
        <taxon>Caniformia</taxon>
        <taxon>Ursidae</taxon>
        <taxon>Ursus</taxon>
    </lineage>
</organism>